<dbReference type="AlphaFoldDB" id="A0A3B4AA92"/>
<reference evidence="3" key="2">
    <citation type="submission" date="2025-09" db="UniProtKB">
        <authorList>
            <consortium name="Ensembl"/>
        </authorList>
    </citation>
    <scope>IDENTIFICATION</scope>
</reference>
<dbReference type="SMART" id="SM00409">
    <property type="entry name" value="IG"/>
    <property type="match status" value="1"/>
</dbReference>
<dbReference type="Gene3D" id="2.60.40.10">
    <property type="entry name" value="Immunoglobulins"/>
    <property type="match status" value="1"/>
</dbReference>
<feature type="chain" id="PRO_5017291524" description="Ig-like domain-containing protein" evidence="1">
    <location>
        <begin position="27"/>
        <end position="192"/>
    </location>
</feature>
<dbReference type="GO" id="GO:0072534">
    <property type="term" value="C:perineuronal net"/>
    <property type="evidence" value="ECO:0007669"/>
    <property type="project" value="TreeGrafter"/>
</dbReference>
<accession>A0A3B4AA92</accession>
<dbReference type="GO" id="GO:0007417">
    <property type="term" value="P:central nervous system development"/>
    <property type="evidence" value="ECO:0007669"/>
    <property type="project" value="TreeGrafter"/>
</dbReference>
<dbReference type="InterPro" id="IPR036179">
    <property type="entry name" value="Ig-like_dom_sf"/>
</dbReference>
<organism evidence="3 4">
    <name type="scientific">Periophthalmus magnuspinnatus</name>
    <dbReference type="NCBI Taxonomy" id="409849"/>
    <lineage>
        <taxon>Eukaryota</taxon>
        <taxon>Metazoa</taxon>
        <taxon>Chordata</taxon>
        <taxon>Craniata</taxon>
        <taxon>Vertebrata</taxon>
        <taxon>Euteleostomi</taxon>
        <taxon>Actinopterygii</taxon>
        <taxon>Neopterygii</taxon>
        <taxon>Teleostei</taxon>
        <taxon>Neoteleostei</taxon>
        <taxon>Acanthomorphata</taxon>
        <taxon>Gobiaria</taxon>
        <taxon>Gobiiformes</taxon>
        <taxon>Gobioidei</taxon>
        <taxon>Gobiidae</taxon>
        <taxon>Oxudercinae</taxon>
        <taxon>Periophthalmus</taxon>
    </lineage>
</organism>
<dbReference type="GO" id="GO:0002052">
    <property type="term" value="P:positive regulation of neuroblast proliferation"/>
    <property type="evidence" value="ECO:0007669"/>
    <property type="project" value="TreeGrafter"/>
</dbReference>
<feature type="domain" description="Ig-like" evidence="2">
    <location>
        <begin position="28"/>
        <end position="161"/>
    </location>
</feature>
<dbReference type="GO" id="GO:0005615">
    <property type="term" value="C:extracellular space"/>
    <property type="evidence" value="ECO:0007669"/>
    <property type="project" value="TreeGrafter"/>
</dbReference>
<dbReference type="Ensembl" id="ENSPMGT00000014553.1">
    <property type="protein sequence ID" value="ENSPMGP00000013640.1"/>
    <property type="gene ID" value="ENSPMGG00000011208.1"/>
</dbReference>
<dbReference type="InterPro" id="IPR007110">
    <property type="entry name" value="Ig-like_dom"/>
</dbReference>
<dbReference type="SUPFAM" id="SSF48726">
    <property type="entry name" value="Immunoglobulin"/>
    <property type="match status" value="1"/>
</dbReference>
<evidence type="ECO:0000259" key="2">
    <source>
        <dbReference type="PROSITE" id="PS50835"/>
    </source>
</evidence>
<evidence type="ECO:0000313" key="3">
    <source>
        <dbReference type="Ensembl" id="ENSPMGP00000013640.1"/>
    </source>
</evidence>
<dbReference type="InterPro" id="IPR003599">
    <property type="entry name" value="Ig_sub"/>
</dbReference>
<name>A0A3B4AA92_9GOBI</name>
<proteinExistence type="predicted"/>
<dbReference type="SMART" id="SM00406">
    <property type="entry name" value="IGv"/>
    <property type="match status" value="1"/>
</dbReference>
<dbReference type="GO" id="GO:0001501">
    <property type="term" value="P:skeletal system development"/>
    <property type="evidence" value="ECO:0007669"/>
    <property type="project" value="TreeGrafter"/>
</dbReference>
<dbReference type="Proteomes" id="UP000261520">
    <property type="component" value="Unplaced"/>
</dbReference>
<dbReference type="STRING" id="409849.ENSPMGP00000013640"/>
<evidence type="ECO:0000256" key="1">
    <source>
        <dbReference type="SAM" id="SignalP"/>
    </source>
</evidence>
<dbReference type="InterPro" id="IPR050691">
    <property type="entry name" value="Hyaluronan_bind_Proteoglycan"/>
</dbReference>
<reference evidence="3" key="1">
    <citation type="submission" date="2025-08" db="UniProtKB">
        <authorList>
            <consortium name="Ensembl"/>
        </authorList>
    </citation>
    <scope>IDENTIFICATION</scope>
</reference>
<sequence length="192" mass="21218">MGWSLQALLWFEAQVLLSLWAKLVLQSPNAFYYQDLTNGLNKKGMSGLGVQLHIDSAQSTVNAQQGGHATLPCRFWFEPDLSPPKQVRIKWSKVSSSREPETDVLVAIGARSRSYAHYSGRVHLKQDLEGDASLVISALQLNDTGLYRCEVVGGLEDQSTSIYLELQGNHALHPLQNDSTTVPGFSCMKLKC</sequence>
<dbReference type="PROSITE" id="PS50835">
    <property type="entry name" value="IG_LIKE"/>
    <property type="match status" value="1"/>
</dbReference>
<dbReference type="GO" id="GO:0010001">
    <property type="term" value="P:glial cell differentiation"/>
    <property type="evidence" value="ECO:0007669"/>
    <property type="project" value="TreeGrafter"/>
</dbReference>
<evidence type="ECO:0000313" key="4">
    <source>
        <dbReference type="Proteomes" id="UP000261520"/>
    </source>
</evidence>
<keyword evidence="1" id="KW-0732">Signal</keyword>
<keyword evidence="4" id="KW-1185">Reference proteome</keyword>
<dbReference type="Pfam" id="PF07686">
    <property type="entry name" value="V-set"/>
    <property type="match status" value="1"/>
</dbReference>
<dbReference type="GO" id="GO:0045202">
    <property type="term" value="C:synapse"/>
    <property type="evidence" value="ECO:0007669"/>
    <property type="project" value="TreeGrafter"/>
</dbReference>
<feature type="signal peptide" evidence="1">
    <location>
        <begin position="1"/>
        <end position="26"/>
    </location>
</feature>
<protein>
    <recommendedName>
        <fullName evidence="2">Ig-like domain-containing protein</fullName>
    </recommendedName>
</protein>
<dbReference type="InterPro" id="IPR013106">
    <property type="entry name" value="Ig_V-set"/>
</dbReference>
<dbReference type="PANTHER" id="PTHR22804:SF40">
    <property type="entry name" value="HYALURONAN AND PROTEOGLYCAN LINK PROTEIN 3"/>
    <property type="match status" value="1"/>
</dbReference>
<dbReference type="PANTHER" id="PTHR22804">
    <property type="entry name" value="AGGRECAN/VERSICAN PROTEOGLYCAN"/>
    <property type="match status" value="1"/>
</dbReference>
<dbReference type="InterPro" id="IPR013783">
    <property type="entry name" value="Ig-like_fold"/>
</dbReference>